<reference evidence="1 2" key="1">
    <citation type="submission" date="2023-05" db="EMBL/GenBank/DDBJ databases">
        <title>Draft genome of Paenibacillus sp. CCS26.</title>
        <authorList>
            <person name="Akita H."/>
            <person name="Shinto Y."/>
            <person name="Kimura Z."/>
        </authorList>
    </citation>
    <scope>NUCLEOTIDE SEQUENCE [LARGE SCALE GENOMIC DNA]</scope>
    <source>
        <strain evidence="1 2">CCS26</strain>
    </source>
</reference>
<evidence type="ECO:0008006" key="3">
    <source>
        <dbReference type="Google" id="ProtNLM"/>
    </source>
</evidence>
<sequence length="151" mass="17061">MGKFKYKDMLLSAVTVLALVSSVYLHYSKDKSEERYNNLLEQANKTFQRQLGQVSECFGVQIDDSAYTKCIAAVAAADSIPQLTTYEQGQGETIDFLLNKLYIEMLVPDNKSIIINHQDQLFSLFGRLAQNPADSQLKQKLEEFIEGLKIS</sequence>
<accession>A0ABQ6NX88</accession>
<organism evidence="1 2">
    <name type="scientific">Paenibacillus glycanilyticus</name>
    <dbReference type="NCBI Taxonomy" id="126569"/>
    <lineage>
        <taxon>Bacteria</taxon>
        <taxon>Bacillati</taxon>
        <taxon>Bacillota</taxon>
        <taxon>Bacilli</taxon>
        <taxon>Bacillales</taxon>
        <taxon>Paenibacillaceae</taxon>
        <taxon>Paenibacillus</taxon>
    </lineage>
</organism>
<evidence type="ECO:0000313" key="1">
    <source>
        <dbReference type="EMBL" id="GMK48862.1"/>
    </source>
</evidence>
<gene>
    <name evidence="1" type="ORF">PghCCS26_59920</name>
</gene>
<proteinExistence type="predicted"/>
<comment type="caution">
    <text evidence="1">The sequence shown here is derived from an EMBL/GenBank/DDBJ whole genome shotgun (WGS) entry which is preliminary data.</text>
</comment>
<dbReference type="RefSeq" id="WP_317982296.1">
    <property type="nucleotide sequence ID" value="NZ_BTCL01000038.1"/>
</dbReference>
<dbReference type="Proteomes" id="UP001285921">
    <property type="component" value="Unassembled WGS sequence"/>
</dbReference>
<protein>
    <recommendedName>
        <fullName evidence="3">DUF4825 domain-containing protein</fullName>
    </recommendedName>
</protein>
<keyword evidence="2" id="KW-1185">Reference proteome</keyword>
<dbReference type="EMBL" id="BTCL01000038">
    <property type="protein sequence ID" value="GMK48862.1"/>
    <property type="molecule type" value="Genomic_DNA"/>
</dbReference>
<name>A0ABQ6NX88_9BACL</name>
<evidence type="ECO:0000313" key="2">
    <source>
        <dbReference type="Proteomes" id="UP001285921"/>
    </source>
</evidence>